<sequence>MYQLKKDHSFEIKNYQSQAPFSSFLPGIAGLSGIPMWAFYVNRGQGIASFGIQDKNHAMMEFYPADKSYQMVHLQGFRTFVKVADSEGTKVIEPFASKGANEEDITETMTISENMLQLHYANQRVGFSMNVSYFILANAPVSGLIRHVEFKNISNQTKSFEILDGMPAVLPSGVANTPYKELGNTLKSWFDVYNVEQKVPFYTLRGSMEDTAEVNEITEGNFYFSLFSQNGQETHLTPIVDRDLIFGSDTSLLTPENFIQSSVSELAKEKQYTTNKVSCGFTPIQCELKAGEESVLFSVIGHGRNLDAVQSFVNSHLTLDFLVEQKEEAQSITRELTKPIESVTGQPLFDAYSRQSFLDNGLRGGFPFVFKNKEESKVYYLYSRKHGDLERDYNFFSISPTFYSQGNGNYRDINQNRRCDVFFEPHVYDSNVKQFMNLIQLDGYNPLAVKGVRFQLNDASTFDFSAYVEQNQIDVLKSFFQDSFTPGELKHYLLDKEIQLQTSFDEFLTTVLLEAKENYEAEFGEGYWIDHWTYNLDLVESFLSVYPDDKEKFYFNRSYAFFQSPASVQPRQHKYKGKGDQLRQYSAVEETHSGDSNWVKGNYGKGEVYETNLYSKLLLLALVKTSTLAPDGLGIEMEAGKPGWNDSLNGLPGMFGASTSELMELYRLIEQLEDVQSEETVYLPEEAGEFLDGVLSQINQLDPAVPKAETAYWNEVTTLREAYREKIRNGISGKEKTLSMEEVHVALATLKSRVAKGIERLANYGSLPPTYFYFDASGAGVESGRMDEIDWKPVPVTPFLEGIVKSLKISADQSSAKKIYDQVKESAIYDRKLKMYKTSMPIENEPLELGRAKSFTPGWLENESIFLHMEYKYLLEVLKAGLAEEFYEDMQNALIPFLDPAIYGRSTLENSSFIASSANPNPALHGRGFVARLSGSTIEFMNMWMIMMAGQKPFTVEEDQLVLRLTPVLADWMFTEENEVTFTLFGTCKVTYTNPQRKHTFGKDGAVPQSYVITYDNGDTFEVNVGELVGSHAKALREGKIEQMTVHLQ</sequence>
<reference evidence="2 3" key="1">
    <citation type="submission" date="2017-10" db="EMBL/GenBank/DDBJ databases">
        <title>Bacillus sp. nov., a halophilic bacterium isolated from a Keqin Lake.</title>
        <authorList>
            <person name="Wang H."/>
        </authorList>
    </citation>
    <scope>NUCLEOTIDE SEQUENCE [LARGE SCALE GENOMIC DNA]</scope>
    <source>
        <strain evidence="2 3">KQ-12</strain>
    </source>
</reference>
<name>A0A323T7M1_9BACI</name>
<keyword evidence="3" id="KW-1185">Reference proteome</keyword>
<dbReference type="Proteomes" id="UP000248214">
    <property type="component" value="Unassembled WGS sequence"/>
</dbReference>
<protein>
    <recommendedName>
        <fullName evidence="4">Cellobiose phosphorylase</fullName>
    </recommendedName>
</protein>
<dbReference type="InterPro" id="IPR012341">
    <property type="entry name" value="6hp_glycosidase-like_sf"/>
</dbReference>
<dbReference type="InterPro" id="IPR008928">
    <property type="entry name" value="6-hairpin_glycosidase_sf"/>
</dbReference>
<dbReference type="RefSeq" id="WP_110611314.1">
    <property type="nucleotide sequence ID" value="NZ_PDOD01000005.1"/>
</dbReference>
<accession>A0A323T7M1</accession>
<evidence type="ECO:0000313" key="3">
    <source>
        <dbReference type="Proteomes" id="UP000248214"/>
    </source>
</evidence>
<evidence type="ECO:0000313" key="2">
    <source>
        <dbReference type="EMBL" id="PYZ91918.1"/>
    </source>
</evidence>
<keyword evidence="1" id="KW-1133">Transmembrane helix</keyword>
<keyword evidence="1" id="KW-0812">Transmembrane</keyword>
<proteinExistence type="predicted"/>
<dbReference type="OrthoDB" id="38684at2"/>
<organism evidence="2 3">
    <name type="scientific">Salipaludibacillus keqinensis</name>
    <dbReference type="NCBI Taxonomy" id="2045207"/>
    <lineage>
        <taxon>Bacteria</taxon>
        <taxon>Bacillati</taxon>
        <taxon>Bacillota</taxon>
        <taxon>Bacilli</taxon>
        <taxon>Bacillales</taxon>
        <taxon>Bacillaceae</taxon>
    </lineage>
</organism>
<keyword evidence="1" id="KW-0472">Membrane</keyword>
<dbReference type="Gene3D" id="1.50.10.10">
    <property type="match status" value="1"/>
</dbReference>
<dbReference type="GO" id="GO:0005975">
    <property type="term" value="P:carbohydrate metabolic process"/>
    <property type="evidence" value="ECO:0007669"/>
    <property type="project" value="InterPro"/>
</dbReference>
<gene>
    <name evidence="2" type="ORF">CR194_17095</name>
</gene>
<dbReference type="AlphaFoldDB" id="A0A323T7M1"/>
<dbReference type="SUPFAM" id="SSF48208">
    <property type="entry name" value="Six-hairpin glycosidases"/>
    <property type="match status" value="1"/>
</dbReference>
<feature type="transmembrane region" description="Helical" evidence="1">
    <location>
        <begin position="21"/>
        <end position="40"/>
    </location>
</feature>
<comment type="caution">
    <text evidence="2">The sequence shown here is derived from an EMBL/GenBank/DDBJ whole genome shotgun (WGS) entry which is preliminary data.</text>
</comment>
<evidence type="ECO:0008006" key="4">
    <source>
        <dbReference type="Google" id="ProtNLM"/>
    </source>
</evidence>
<evidence type="ECO:0000256" key="1">
    <source>
        <dbReference type="SAM" id="Phobius"/>
    </source>
</evidence>
<dbReference type="EMBL" id="PDOD01000005">
    <property type="protein sequence ID" value="PYZ91918.1"/>
    <property type="molecule type" value="Genomic_DNA"/>
</dbReference>